<proteinExistence type="predicted"/>
<evidence type="ECO:0000313" key="5">
    <source>
        <dbReference type="Proteomes" id="UP000321514"/>
    </source>
</evidence>
<organism evidence="2 5">
    <name type="scientific">Myxococcus fulvus</name>
    <dbReference type="NCBI Taxonomy" id="33"/>
    <lineage>
        <taxon>Bacteria</taxon>
        <taxon>Pseudomonadati</taxon>
        <taxon>Myxococcota</taxon>
        <taxon>Myxococcia</taxon>
        <taxon>Myxococcales</taxon>
        <taxon>Cystobacterineae</taxon>
        <taxon>Myxococcaceae</taxon>
        <taxon>Myxococcus</taxon>
    </lineage>
</organism>
<evidence type="ECO:0000259" key="1">
    <source>
        <dbReference type="Pfam" id="PF00149"/>
    </source>
</evidence>
<reference evidence="2 5" key="2">
    <citation type="submission" date="2019-07" db="EMBL/GenBank/DDBJ databases">
        <title>Whole genome shotgun sequence of Myxococcus fulvus NBRC 100333.</title>
        <authorList>
            <person name="Hosoyama A."/>
            <person name="Uohara A."/>
            <person name="Ohji S."/>
            <person name="Ichikawa N."/>
        </authorList>
    </citation>
    <scope>NUCLEOTIDE SEQUENCE [LARGE SCALE GENOMIC DNA]</scope>
    <source>
        <strain evidence="2 5">NBRC 100333</strain>
    </source>
</reference>
<dbReference type="GO" id="GO:0016787">
    <property type="term" value="F:hydrolase activity"/>
    <property type="evidence" value="ECO:0007669"/>
    <property type="project" value="InterPro"/>
</dbReference>
<feature type="domain" description="Calcineurin-like phosphoesterase" evidence="1">
    <location>
        <begin position="49"/>
        <end position="218"/>
    </location>
</feature>
<evidence type="ECO:0000313" key="4">
    <source>
        <dbReference type="Proteomes" id="UP000183760"/>
    </source>
</evidence>
<dbReference type="InterPro" id="IPR004843">
    <property type="entry name" value="Calcineurin-like_PHP"/>
</dbReference>
<gene>
    <name evidence="2" type="ORF">MFU01_34800</name>
    <name evidence="3" type="ORF">SAMN05443572_106129</name>
</gene>
<dbReference type="PANTHER" id="PTHR43143:SF1">
    <property type="entry name" value="SERINE_THREONINE-PROTEIN PHOSPHATASE CPPED1"/>
    <property type="match status" value="1"/>
</dbReference>
<evidence type="ECO:0000313" key="2">
    <source>
        <dbReference type="EMBL" id="GEN08443.1"/>
    </source>
</evidence>
<dbReference type="PANTHER" id="PTHR43143">
    <property type="entry name" value="METALLOPHOSPHOESTERASE, CALCINEURIN SUPERFAMILY"/>
    <property type="match status" value="1"/>
</dbReference>
<dbReference type="Pfam" id="PF00149">
    <property type="entry name" value="Metallophos"/>
    <property type="match status" value="1"/>
</dbReference>
<comment type="caution">
    <text evidence="2">The sequence shown here is derived from an EMBL/GenBank/DDBJ whole genome shotgun (WGS) entry which is preliminary data.</text>
</comment>
<dbReference type="PROSITE" id="PS51257">
    <property type="entry name" value="PROKAR_LIPOPROTEIN"/>
    <property type="match status" value="1"/>
</dbReference>
<evidence type="ECO:0000313" key="3">
    <source>
        <dbReference type="EMBL" id="SEU20356.1"/>
    </source>
</evidence>
<dbReference type="EMBL" id="BJXR01000028">
    <property type="protein sequence ID" value="GEN08443.1"/>
    <property type="molecule type" value="Genomic_DNA"/>
</dbReference>
<dbReference type="STRING" id="1334629.MFUL124B02_30660"/>
<dbReference type="Proteomes" id="UP000183760">
    <property type="component" value="Unassembled WGS sequence"/>
</dbReference>
<keyword evidence="4" id="KW-1185">Reference proteome</keyword>
<name>A0A511T495_MYXFU</name>
<dbReference type="InterPro" id="IPR051918">
    <property type="entry name" value="STPP_CPPED1"/>
</dbReference>
<dbReference type="Gene3D" id="3.60.21.10">
    <property type="match status" value="1"/>
</dbReference>
<dbReference type="EMBL" id="FOIB01000006">
    <property type="protein sequence ID" value="SEU20356.1"/>
    <property type="molecule type" value="Genomic_DNA"/>
</dbReference>
<dbReference type="InterPro" id="IPR029052">
    <property type="entry name" value="Metallo-depent_PP-like"/>
</dbReference>
<dbReference type="OrthoDB" id="5464520at2"/>
<dbReference type="Proteomes" id="UP000321514">
    <property type="component" value="Unassembled WGS sequence"/>
</dbReference>
<dbReference type="AlphaFoldDB" id="A0A511T495"/>
<dbReference type="RefSeq" id="WP_074955950.1">
    <property type="nucleotide sequence ID" value="NZ_BJXR01000028.1"/>
</dbReference>
<reference evidence="3 4" key="1">
    <citation type="submission" date="2016-10" db="EMBL/GenBank/DDBJ databases">
        <authorList>
            <person name="Varghese N."/>
            <person name="Submissions S."/>
        </authorList>
    </citation>
    <scope>NUCLEOTIDE SEQUENCE [LARGE SCALE GENOMIC DNA]</scope>
    <source>
        <strain evidence="3 4">DSM 16525</strain>
    </source>
</reference>
<sequence length="257" mass="28462">MRPWLPSLLLLLTGCGAFEMHPYEVRGGERDSNARAVERLQQRMSSGPFRFAVIGDIGIFQGSSEAAVRDLARRDVDFAVQMGDLTEFGSADEYKWVSKLLNDASVPTMAVIGNHDMVGKGTELFLARFGPTFLSFEHGGSRFVLFDSNSREYDFPGDVPDLARLGQALADAPSDGHLFTFSHVAPGHQDFDPALTGPLEELQSERGVTVSFHGHSHRFQSDERRGVRYFVTDALDIRSYLLVSVEGPSVDVQQVFF</sequence>
<dbReference type="SUPFAM" id="SSF56300">
    <property type="entry name" value="Metallo-dependent phosphatases"/>
    <property type="match status" value="1"/>
</dbReference>
<accession>A0A511T495</accession>
<protein>
    <submittedName>
        <fullName evidence="2 3">Phosphoesterase</fullName>
    </submittedName>
</protein>